<sequence>MRWNVKMAKITDLPTELLLDIFQRVDNASVARCRRVCHSFLAVANQIHLTSYTLLIDHQNFSAWKFFRSLLNNHKLGDHLTELKVEWYRRTEEPETWTPKWIWSEEDLVLINKLQKIEQTSTIKPETFDVIKYGGNSEALLPVILCFTNELKSLDMGKVQLQPLVIDYYSNGNRYTPYLPFLGIADPPDPDPKEVEDEDSLEAFEEVLIPPHVPGDSSVLWFHANIGHPGKYLPGLKNLTSLSHGYDDTTFTSEYLWGWYAKYLAALLFLPKIERISVAGCATLGMGTHDAIHNDIKKIKSRGKSTVRELAFWDARMNAEDYVAIAEVTERVTRVSIESNSNFVDLEERPDIVYHLRKYNKALEAKDIIIQGDNGENIGENKCSYYDQPDGSDEDEDENSQSEDGEGEPV</sequence>
<dbReference type="EMBL" id="JAVHJO010000012">
    <property type="protein sequence ID" value="KAK6531830.1"/>
    <property type="molecule type" value="Genomic_DNA"/>
</dbReference>
<name>A0AAV9X1P0_9PEZI</name>
<dbReference type="SMART" id="SM00256">
    <property type="entry name" value="FBOX"/>
    <property type="match status" value="1"/>
</dbReference>
<keyword evidence="4" id="KW-1185">Reference proteome</keyword>
<dbReference type="SUPFAM" id="SSF81383">
    <property type="entry name" value="F-box domain"/>
    <property type="match status" value="1"/>
</dbReference>
<feature type="compositionally biased region" description="Acidic residues" evidence="1">
    <location>
        <begin position="390"/>
        <end position="410"/>
    </location>
</feature>
<dbReference type="CDD" id="cd09917">
    <property type="entry name" value="F-box_SF"/>
    <property type="match status" value="1"/>
</dbReference>
<evidence type="ECO:0000259" key="2">
    <source>
        <dbReference type="PROSITE" id="PS50181"/>
    </source>
</evidence>
<accession>A0AAV9X1P0</accession>
<evidence type="ECO:0000256" key="1">
    <source>
        <dbReference type="SAM" id="MobiDB-lite"/>
    </source>
</evidence>
<dbReference type="Gene3D" id="1.20.1280.50">
    <property type="match status" value="1"/>
</dbReference>
<dbReference type="InterPro" id="IPR001810">
    <property type="entry name" value="F-box_dom"/>
</dbReference>
<reference evidence="3 4" key="1">
    <citation type="submission" date="2019-10" db="EMBL/GenBank/DDBJ databases">
        <authorList>
            <person name="Palmer J.M."/>
        </authorList>
    </citation>
    <scope>NUCLEOTIDE SEQUENCE [LARGE SCALE GENOMIC DNA]</scope>
    <source>
        <strain evidence="3 4">TWF694</strain>
    </source>
</reference>
<evidence type="ECO:0000313" key="3">
    <source>
        <dbReference type="EMBL" id="KAK6531830.1"/>
    </source>
</evidence>
<organism evidence="3 4">
    <name type="scientific">Orbilia ellipsospora</name>
    <dbReference type="NCBI Taxonomy" id="2528407"/>
    <lineage>
        <taxon>Eukaryota</taxon>
        <taxon>Fungi</taxon>
        <taxon>Dikarya</taxon>
        <taxon>Ascomycota</taxon>
        <taxon>Pezizomycotina</taxon>
        <taxon>Orbiliomycetes</taxon>
        <taxon>Orbiliales</taxon>
        <taxon>Orbiliaceae</taxon>
        <taxon>Orbilia</taxon>
    </lineage>
</organism>
<proteinExistence type="predicted"/>
<dbReference type="Pfam" id="PF12937">
    <property type="entry name" value="F-box-like"/>
    <property type="match status" value="1"/>
</dbReference>
<feature type="domain" description="F-box" evidence="2">
    <location>
        <begin position="7"/>
        <end position="55"/>
    </location>
</feature>
<comment type="caution">
    <text evidence="3">The sequence shown here is derived from an EMBL/GenBank/DDBJ whole genome shotgun (WGS) entry which is preliminary data.</text>
</comment>
<protein>
    <recommendedName>
        <fullName evidence="2">F-box domain-containing protein</fullName>
    </recommendedName>
</protein>
<feature type="region of interest" description="Disordered" evidence="1">
    <location>
        <begin position="377"/>
        <end position="410"/>
    </location>
</feature>
<evidence type="ECO:0000313" key="4">
    <source>
        <dbReference type="Proteomes" id="UP001365542"/>
    </source>
</evidence>
<dbReference type="InterPro" id="IPR036047">
    <property type="entry name" value="F-box-like_dom_sf"/>
</dbReference>
<dbReference type="AlphaFoldDB" id="A0AAV9X1P0"/>
<dbReference type="PROSITE" id="PS50181">
    <property type="entry name" value="FBOX"/>
    <property type="match status" value="1"/>
</dbReference>
<gene>
    <name evidence="3" type="ORF">TWF694_002995</name>
</gene>
<dbReference type="Proteomes" id="UP001365542">
    <property type="component" value="Unassembled WGS sequence"/>
</dbReference>